<dbReference type="PANTHER" id="PTHR11562">
    <property type="entry name" value="CATION EFFLUX PROTEIN/ ZINC TRANSPORTER"/>
    <property type="match status" value="1"/>
</dbReference>
<evidence type="ECO:0000256" key="3">
    <source>
        <dbReference type="ARBA" id="ARBA00022448"/>
    </source>
</evidence>
<evidence type="ECO:0000256" key="8">
    <source>
        <dbReference type="ARBA" id="ARBA00023136"/>
    </source>
</evidence>
<keyword evidence="4" id="KW-0812">Transmembrane</keyword>
<dbReference type="SUPFAM" id="SSF161111">
    <property type="entry name" value="Cation efflux protein transmembrane domain-like"/>
    <property type="match status" value="1"/>
</dbReference>
<keyword evidence="5" id="KW-0864">Zinc transport</keyword>
<keyword evidence="3" id="KW-0813">Transport</keyword>
<dbReference type="InterPro" id="IPR027469">
    <property type="entry name" value="Cation_efflux_TMD_sf"/>
</dbReference>
<dbReference type="InterPro" id="IPR036837">
    <property type="entry name" value="Cation_efflux_CTD_sf"/>
</dbReference>
<keyword evidence="12" id="KW-1185">Reference proteome</keyword>
<organism evidence="11 12">
    <name type="scientific">Lepeophtheirus salmonis</name>
    <name type="common">Salmon louse</name>
    <name type="synonym">Caligus salmonis</name>
    <dbReference type="NCBI Taxonomy" id="72036"/>
    <lineage>
        <taxon>Eukaryota</taxon>
        <taxon>Metazoa</taxon>
        <taxon>Ecdysozoa</taxon>
        <taxon>Arthropoda</taxon>
        <taxon>Crustacea</taxon>
        <taxon>Multicrustacea</taxon>
        <taxon>Hexanauplia</taxon>
        <taxon>Copepoda</taxon>
        <taxon>Siphonostomatoida</taxon>
        <taxon>Caligidae</taxon>
        <taxon>Lepeophtheirus</taxon>
    </lineage>
</organism>
<dbReference type="InterPro" id="IPR058533">
    <property type="entry name" value="Cation_efflux_TM"/>
</dbReference>
<feature type="domain" description="Cation efflux protein cytoplasmic" evidence="10">
    <location>
        <begin position="278"/>
        <end position="352"/>
    </location>
</feature>
<dbReference type="Proteomes" id="UP000675881">
    <property type="component" value="Chromosome 5"/>
</dbReference>
<dbReference type="NCBIfam" id="TIGR01297">
    <property type="entry name" value="CDF"/>
    <property type="match status" value="1"/>
</dbReference>
<keyword evidence="5" id="KW-0862">Zinc</keyword>
<dbReference type="SUPFAM" id="SSF160240">
    <property type="entry name" value="Cation efflux protein cytoplasmic domain-like"/>
    <property type="match status" value="1"/>
</dbReference>
<evidence type="ECO:0000256" key="2">
    <source>
        <dbReference type="ARBA" id="ARBA00008873"/>
    </source>
</evidence>
<evidence type="ECO:0000259" key="10">
    <source>
        <dbReference type="Pfam" id="PF16916"/>
    </source>
</evidence>
<dbReference type="GO" id="GO:0005385">
    <property type="term" value="F:zinc ion transmembrane transporter activity"/>
    <property type="evidence" value="ECO:0007669"/>
    <property type="project" value="TreeGrafter"/>
</dbReference>
<name>A0A7R8H8E8_LEPSM</name>
<evidence type="ECO:0000256" key="7">
    <source>
        <dbReference type="ARBA" id="ARBA00023065"/>
    </source>
</evidence>
<keyword evidence="6" id="KW-1133">Transmembrane helix</keyword>
<dbReference type="AlphaFoldDB" id="A0A7R8H8E8"/>
<dbReference type="GO" id="GO:0010043">
    <property type="term" value="P:response to zinc ion"/>
    <property type="evidence" value="ECO:0007669"/>
    <property type="project" value="TreeGrafter"/>
</dbReference>
<evidence type="ECO:0000256" key="6">
    <source>
        <dbReference type="ARBA" id="ARBA00022989"/>
    </source>
</evidence>
<dbReference type="PANTHER" id="PTHR11562:SF17">
    <property type="entry name" value="RE54080P-RELATED"/>
    <property type="match status" value="1"/>
</dbReference>
<dbReference type="InterPro" id="IPR027470">
    <property type="entry name" value="Cation_efflux_CTD"/>
</dbReference>
<feature type="domain" description="Cation efflux protein transmembrane" evidence="9">
    <location>
        <begin position="92"/>
        <end position="253"/>
    </location>
</feature>
<evidence type="ECO:0000256" key="4">
    <source>
        <dbReference type="ARBA" id="ARBA00022692"/>
    </source>
</evidence>
<dbReference type="GO" id="GO:0005886">
    <property type="term" value="C:plasma membrane"/>
    <property type="evidence" value="ECO:0007669"/>
    <property type="project" value="TreeGrafter"/>
</dbReference>
<evidence type="ECO:0000259" key="9">
    <source>
        <dbReference type="Pfam" id="PF01545"/>
    </source>
</evidence>
<accession>A0A7R8H8E8</accession>
<reference evidence="11" key="1">
    <citation type="submission" date="2021-02" db="EMBL/GenBank/DDBJ databases">
        <authorList>
            <person name="Bekaert M."/>
        </authorList>
    </citation>
    <scope>NUCLEOTIDE SEQUENCE</scope>
    <source>
        <strain evidence="11">IoA-00</strain>
    </source>
</reference>
<dbReference type="Pfam" id="PF01545">
    <property type="entry name" value="Cation_efflux"/>
    <property type="match status" value="1"/>
</dbReference>
<sequence>MESPTPSTPKRSNHNSLSDCEGTSTPVVFCIHGNKYGIVKCCDDLIPEGDNNNFDDIKPLYDRTKPENIEHLCHLGGDTDGDESNTKARRKLILASVLCVIFMVVEIAGGVLSNSLALATDAAHLLTDFASFMISLFSLWVASRPATKKMNFGWHRAEVIGAIISVLMIWVVTGILVYMAINRVINQEFELDVKIMLLTSGIGVLFNLVMGCTLHQHSHSHGTSDPESGANDNQQVNINVKAAYIHVLGDFFTKYWCLHCCHLKILQDTITVLMEGIPKSIDFNVVQDIFISVEGIMAIHNIRIWGITTDKTALSAHLAIHPNANSQKVLIEATNKIRKRYDFYEMTLQIEEFHQNMEDCSQYILFVLRNFNEMYFFPTRNIYLNQNHRTYSSEGMLYSLFII</sequence>
<dbReference type="Gene3D" id="1.20.1510.10">
    <property type="entry name" value="Cation efflux protein transmembrane domain"/>
    <property type="match status" value="1"/>
</dbReference>
<comment type="subcellular location">
    <subcellularLocation>
        <location evidence="1">Membrane</location>
        <topology evidence="1">Multi-pass membrane protein</topology>
    </subcellularLocation>
</comment>
<evidence type="ECO:0000256" key="5">
    <source>
        <dbReference type="ARBA" id="ARBA00022906"/>
    </source>
</evidence>
<proteinExistence type="inferred from homology"/>
<evidence type="ECO:0000256" key="1">
    <source>
        <dbReference type="ARBA" id="ARBA00004141"/>
    </source>
</evidence>
<protein>
    <submittedName>
        <fullName evidence="11">SLC30A2</fullName>
    </submittedName>
</protein>
<evidence type="ECO:0000313" key="11">
    <source>
        <dbReference type="EMBL" id="CAF2937092.1"/>
    </source>
</evidence>
<evidence type="ECO:0000313" key="12">
    <source>
        <dbReference type="Proteomes" id="UP000675881"/>
    </source>
</evidence>
<gene>
    <name evidence="11" type="ORF">LSAA_10077</name>
</gene>
<dbReference type="Pfam" id="PF16916">
    <property type="entry name" value="ZT_dimer"/>
    <property type="match status" value="1"/>
</dbReference>
<dbReference type="InterPro" id="IPR050681">
    <property type="entry name" value="CDF/SLC30A"/>
</dbReference>
<keyword evidence="8" id="KW-0472">Membrane</keyword>
<dbReference type="InterPro" id="IPR002524">
    <property type="entry name" value="Cation_efflux"/>
</dbReference>
<dbReference type="OrthoDB" id="9944568at2759"/>
<comment type="similarity">
    <text evidence="2">Belongs to the cation diffusion facilitator (CDF) transporter (TC 2.A.4) family. SLC30A subfamily.</text>
</comment>
<dbReference type="EMBL" id="HG994584">
    <property type="protein sequence ID" value="CAF2937092.1"/>
    <property type="molecule type" value="Genomic_DNA"/>
</dbReference>
<keyword evidence="7" id="KW-0406">Ion transport</keyword>